<evidence type="ECO:0000256" key="1">
    <source>
        <dbReference type="ARBA" id="ARBA00022491"/>
    </source>
</evidence>
<dbReference type="GO" id="GO:0003677">
    <property type="term" value="F:DNA binding"/>
    <property type="evidence" value="ECO:0007669"/>
    <property type="project" value="UniProtKB-KW"/>
</dbReference>
<accession>A0A4R6S1M4</accession>
<dbReference type="EMBL" id="SNYA01000003">
    <property type="protein sequence ID" value="TDP93143.1"/>
    <property type="molecule type" value="Genomic_DNA"/>
</dbReference>
<dbReference type="Proteomes" id="UP000295601">
    <property type="component" value="Unassembled WGS sequence"/>
</dbReference>
<dbReference type="PROSITE" id="PS50937">
    <property type="entry name" value="HTH_MERR_2"/>
    <property type="match status" value="1"/>
</dbReference>
<evidence type="ECO:0000313" key="6">
    <source>
        <dbReference type="EMBL" id="TDP93143.1"/>
    </source>
</evidence>
<dbReference type="CDD" id="cd01106">
    <property type="entry name" value="HTH_TipAL-Mta"/>
    <property type="match status" value="1"/>
</dbReference>
<dbReference type="PANTHER" id="PTHR30204:SF69">
    <property type="entry name" value="MERR-FAMILY TRANSCRIPTIONAL REGULATOR"/>
    <property type="match status" value="1"/>
</dbReference>
<proteinExistence type="predicted"/>
<dbReference type="Pfam" id="PF07739">
    <property type="entry name" value="TipAS"/>
    <property type="match status" value="1"/>
</dbReference>
<dbReference type="InterPro" id="IPR009061">
    <property type="entry name" value="DNA-bd_dom_put_sf"/>
</dbReference>
<dbReference type="GO" id="GO:0003700">
    <property type="term" value="F:DNA-binding transcription factor activity"/>
    <property type="evidence" value="ECO:0007669"/>
    <property type="project" value="InterPro"/>
</dbReference>
<dbReference type="PANTHER" id="PTHR30204">
    <property type="entry name" value="REDOX-CYCLING DRUG-SENSING TRANSCRIPTIONAL ACTIVATOR SOXR"/>
    <property type="match status" value="1"/>
</dbReference>
<keyword evidence="4" id="KW-0804">Transcription</keyword>
<dbReference type="AlphaFoldDB" id="A0A4R6S1M4"/>
<reference evidence="6 7" key="1">
    <citation type="submission" date="2019-03" db="EMBL/GenBank/DDBJ databases">
        <title>Genomic analyses of the natural microbiome of Caenorhabditis elegans.</title>
        <authorList>
            <person name="Samuel B."/>
        </authorList>
    </citation>
    <scope>NUCLEOTIDE SEQUENCE [LARGE SCALE GENOMIC DNA]</scope>
    <source>
        <strain evidence="6 7">JUb18</strain>
    </source>
</reference>
<dbReference type="Pfam" id="PF13411">
    <property type="entry name" value="MerR_1"/>
    <property type="match status" value="1"/>
</dbReference>
<dbReference type="InterPro" id="IPR047057">
    <property type="entry name" value="MerR_fam"/>
</dbReference>
<evidence type="ECO:0000256" key="4">
    <source>
        <dbReference type="ARBA" id="ARBA00023163"/>
    </source>
</evidence>
<evidence type="ECO:0000256" key="2">
    <source>
        <dbReference type="ARBA" id="ARBA00023015"/>
    </source>
</evidence>
<dbReference type="SMART" id="SM00422">
    <property type="entry name" value="HTH_MERR"/>
    <property type="match status" value="1"/>
</dbReference>
<comment type="caution">
    <text evidence="6">The sequence shown here is derived from an EMBL/GenBank/DDBJ whole genome shotgun (WGS) entry which is preliminary data.</text>
</comment>
<evidence type="ECO:0000313" key="7">
    <source>
        <dbReference type="Proteomes" id="UP000295601"/>
    </source>
</evidence>
<dbReference type="RefSeq" id="WP_133616276.1">
    <property type="nucleotide sequence ID" value="NZ_SNYA01000003.1"/>
</dbReference>
<organism evidence="6 7">
    <name type="scientific">Leucobacter luti</name>
    <dbReference type="NCBI Taxonomy" id="340320"/>
    <lineage>
        <taxon>Bacteria</taxon>
        <taxon>Bacillati</taxon>
        <taxon>Actinomycetota</taxon>
        <taxon>Actinomycetes</taxon>
        <taxon>Micrococcales</taxon>
        <taxon>Microbacteriaceae</taxon>
        <taxon>Leucobacter</taxon>
    </lineage>
</organism>
<dbReference type="Gene3D" id="1.10.1660.10">
    <property type="match status" value="1"/>
</dbReference>
<dbReference type="PRINTS" id="PR00040">
    <property type="entry name" value="HTHMERR"/>
</dbReference>
<sequence>MERSIQEVARAAGTTSRTLRHYDRVGLVQPSRIGSNGYRYYDDRAVVRLQRVLLLRTLGLGLDTIGEVLRAQDAQATTGDHPAAAEARILSAHLELLHKETERIAAQIGAVERTIAALRRESARPQHHGTQEDLMSENIFEGFDHAQYRDEVVDRWGENAAAKSDRWWSSLADTEKHDWMARVQQLNSDWAAAASRGVAPESAAAQELARRHIEWLRSVPGTPASSPDGDLAGYVRGLAEMYVADERFAANYGGRAGAMLVREALRGYLDRA</sequence>
<name>A0A4R6S1M4_9MICO</name>
<dbReference type="OrthoDB" id="9809391at2"/>
<keyword evidence="3 6" id="KW-0238">DNA-binding</keyword>
<dbReference type="InterPro" id="IPR000551">
    <property type="entry name" value="MerR-type_HTH_dom"/>
</dbReference>
<keyword evidence="1" id="KW-0678">Repressor</keyword>
<gene>
    <name evidence="6" type="ORF">EDF62_1119</name>
</gene>
<dbReference type="Gene3D" id="1.10.490.50">
    <property type="entry name" value="Antibiotic binding domain of TipA-like multidrug resistance regulators"/>
    <property type="match status" value="1"/>
</dbReference>
<evidence type="ECO:0000256" key="3">
    <source>
        <dbReference type="ARBA" id="ARBA00023125"/>
    </source>
</evidence>
<keyword evidence="2" id="KW-0805">Transcription regulation</keyword>
<evidence type="ECO:0000259" key="5">
    <source>
        <dbReference type="PROSITE" id="PS50937"/>
    </source>
</evidence>
<dbReference type="SUPFAM" id="SSF89082">
    <property type="entry name" value="Antibiotic binding domain of TipA-like multidrug resistance regulators"/>
    <property type="match status" value="1"/>
</dbReference>
<dbReference type="InterPro" id="IPR012925">
    <property type="entry name" value="TipAS_dom"/>
</dbReference>
<feature type="domain" description="HTH merR-type" evidence="5">
    <location>
        <begin position="1"/>
        <end position="71"/>
    </location>
</feature>
<keyword evidence="7" id="KW-1185">Reference proteome</keyword>
<protein>
    <submittedName>
        <fullName evidence="6">DNA-binding transcriptional MerR regulator</fullName>
    </submittedName>
</protein>
<dbReference type="InterPro" id="IPR036244">
    <property type="entry name" value="TipA-like_antibiotic-bd"/>
</dbReference>
<dbReference type="SUPFAM" id="SSF46955">
    <property type="entry name" value="Putative DNA-binding domain"/>
    <property type="match status" value="1"/>
</dbReference>